<accession>A0AA37QBG6</accession>
<feature type="compositionally biased region" description="Basic and acidic residues" evidence="1">
    <location>
        <begin position="99"/>
        <end position="108"/>
    </location>
</feature>
<dbReference type="EMBL" id="BRXS01000001">
    <property type="protein sequence ID" value="GLC23598.1"/>
    <property type="molecule type" value="Genomic_DNA"/>
</dbReference>
<gene>
    <name evidence="2" type="ORF">rosag_01110</name>
</gene>
<feature type="region of interest" description="Disordered" evidence="1">
    <location>
        <begin position="1"/>
        <end position="108"/>
    </location>
</feature>
<sequence length="108" mass="11107">MTPTEEPRMRDRQTPPDQDDSRRSTTGSLGAGSEATAGVHADQGNSSDGASASAPAGTDAVTGRGAEGTADRAGSEPLERDREHKPSYGGEGGQPRTSSDQREPINPS</sequence>
<feature type="compositionally biased region" description="Basic and acidic residues" evidence="1">
    <location>
        <begin position="1"/>
        <end position="23"/>
    </location>
</feature>
<name>A0AA37QBG6_9BACT</name>
<feature type="compositionally biased region" description="Low complexity" evidence="1">
    <location>
        <begin position="41"/>
        <end position="60"/>
    </location>
</feature>
<keyword evidence="3" id="KW-1185">Reference proteome</keyword>
<proteinExistence type="predicted"/>
<comment type="caution">
    <text evidence="2">The sequence shown here is derived from an EMBL/GenBank/DDBJ whole genome shotgun (WGS) entry which is preliminary data.</text>
</comment>
<dbReference type="Proteomes" id="UP001161325">
    <property type="component" value="Unassembled WGS sequence"/>
</dbReference>
<feature type="compositionally biased region" description="Basic and acidic residues" evidence="1">
    <location>
        <begin position="69"/>
        <end position="86"/>
    </location>
</feature>
<reference evidence="2" key="1">
    <citation type="submission" date="2022-08" db="EMBL/GenBank/DDBJ databases">
        <title>Draft genome sequencing of Roseisolibacter agri AW1220.</title>
        <authorList>
            <person name="Tobiishi Y."/>
            <person name="Tonouchi A."/>
        </authorList>
    </citation>
    <scope>NUCLEOTIDE SEQUENCE</scope>
    <source>
        <strain evidence="2">AW1220</strain>
    </source>
</reference>
<protein>
    <submittedName>
        <fullName evidence="2">Uncharacterized protein</fullName>
    </submittedName>
</protein>
<evidence type="ECO:0000256" key="1">
    <source>
        <dbReference type="SAM" id="MobiDB-lite"/>
    </source>
</evidence>
<evidence type="ECO:0000313" key="2">
    <source>
        <dbReference type="EMBL" id="GLC23598.1"/>
    </source>
</evidence>
<evidence type="ECO:0000313" key="3">
    <source>
        <dbReference type="Proteomes" id="UP001161325"/>
    </source>
</evidence>
<dbReference type="AlphaFoldDB" id="A0AA37QBG6"/>
<organism evidence="2 3">
    <name type="scientific">Roseisolibacter agri</name>
    <dbReference type="NCBI Taxonomy" id="2014610"/>
    <lineage>
        <taxon>Bacteria</taxon>
        <taxon>Pseudomonadati</taxon>
        <taxon>Gemmatimonadota</taxon>
        <taxon>Gemmatimonadia</taxon>
        <taxon>Gemmatimonadales</taxon>
        <taxon>Gemmatimonadaceae</taxon>
        <taxon>Roseisolibacter</taxon>
    </lineage>
</organism>